<name>A0ABW4UR36_9BACL</name>
<evidence type="ECO:0000256" key="1">
    <source>
        <dbReference type="SAM" id="MobiDB-lite"/>
    </source>
</evidence>
<feature type="domain" description="Helix-hairpin-helix DNA-binding motif class 1" evidence="3">
    <location>
        <begin position="176"/>
        <end position="195"/>
    </location>
</feature>
<keyword evidence="2" id="KW-1133">Transmembrane helix</keyword>
<sequence length="228" mass="24290">MRWESITGIPVMHWSPDGRGVMMRRDIMWTAVISAVLGVGLIGFGTLQSSDQETKWTALHEQAQASLVEDQAVASHTKDSASQESTVTPTNPEDRSKNETTSTTASSKKSTVGVASEDMATIPASTSDKRSTTTSTNASESTGSTSPTTEPVSTPVVESSASVQDGRISINRASLSELTELPGIGEKKAQAIIDYRNTHGAFRSVNELDNVKGIGSKMLAKMLPYVQL</sequence>
<dbReference type="InterPro" id="IPR004509">
    <property type="entry name" value="Competence_ComEA_HhH"/>
</dbReference>
<dbReference type="NCBIfam" id="TIGR00426">
    <property type="entry name" value="competence protein ComEA helix-hairpin-helix repeat region"/>
    <property type="match status" value="1"/>
</dbReference>
<evidence type="ECO:0000313" key="5">
    <source>
        <dbReference type="Proteomes" id="UP001597403"/>
    </source>
</evidence>
<dbReference type="SUPFAM" id="SSF47781">
    <property type="entry name" value="RuvA domain 2-like"/>
    <property type="match status" value="1"/>
</dbReference>
<reference evidence="5" key="1">
    <citation type="journal article" date="2019" name="Int. J. Syst. Evol. Microbiol.">
        <title>The Global Catalogue of Microorganisms (GCM) 10K type strain sequencing project: providing services to taxonomists for standard genome sequencing and annotation.</title>
        <authorList>
            <consortium name="The Broad Institute Genomics Platform"/>
            <consortium name="The Broad Institute Genome Sequencing Center for Infectious Disease"/>
            <person name="Wu L."/>
            <person name="Ma J."/>
        </authorList>
    </citation>
    <scope>NUCLEOTIDE SEQUENCE [LARGE SCALE GENOMIC DNA]</scope>
    <source>
        <strain evidence="5">CGMCC 1.15067</strain>
    </source>
</reference>
<dbReference type="EMBL" id="JBHUGF010000010">
    <property type="protein sequence ID" value="MFD1989439.1"/>
    <property type="molecule type" value="Genomic_DNA"/>
</dbReference>
<dbReference type="Gene3D" id="1.10.150.280">
    <property type="entry name" value="AF1531-like domain"/>
    <property type="match status" value="1"/>
</dbReference>
<dbReference type="Proteomes" id="UP001597403">
    <property type="component" value="Unassembled WGS sequence"/>
</dbReference>
<dbReference type="InterPro" id="IPR051675">
    <property type="entry name" value="Endo/Exo/Phosphatase_dom_1"/>
</dbReference>
<dbReference type="InterPro" id="IPR003583">
    <property type="entry name" value="Hlx-hairpin-Hlx_DNA-bd_motif"/>
</dbReference>
<gene>
    <name evidence="4" type="ORF">ACFSGI_05675</name>
</gene>
<evidence type="ECO:0000256" key="2">
    <source>
        <dbReference type="SAM" id="Phobius"/>
    </source>
</evidence>
<evidence type="ECO:0000259" key="3">
    <source>
        <dbReference type="SMART" id="SM00278"/>
    </source>
</evidence>
<feature type="compositionally biased region" description="Low complexity" evidence="1">
    <location>
        <begin position="99"/>
        <end position="111"/>
    </location>
</feature>
<dbReference type="InterPro" id="IPR010994">
    <property type="entry name" value="RuvA_2-like"/>
</dbReference>
<keyword evidence="2" id="KW-0472">Membrane</keyword>
<proteinExistence type="predicted"/>
<feature type="domain" description="Helix-hairpin-helix DNA-binding motif class 1" evidence="3">
    <location>
        <begin position="206"/>
        <end position="225"/>
    </location>
</feature>
<feature type="transmembrane region" description="Helical" evidence="2">
    <location>
        <begin position="27"/>
        <end position="47"/>
    </location>
</feature>
<dbReference type="Pfam" id="PF12836">
    <property type="entry name" value="HHH_3"/>
    <property type="match status" value="1"/>
</dbReference>
<dbReference type="SMART" id="SM00278">
    <property type="entry name" value="HhH1"/>
    <property type="match status" value="2"/>
</dbReference>
<keyword evidence="5" id="KW-1185">Reference proteome</keyword>
<accession>A0ABW4UR36</accession>
<evidence type="ECO:0000313" key="4">
    <source>
        <dbReference type="EMBL" id="MFD1989439.1"/>
    </source>
</evidence>
<keyword evidence="2" id="KW-0812">Transmembrane</keyword>
<feature type="region of interest" description="Disordered" evidence="1">
    <location>
        <begin position="70"/>
        <end position="163"/>
    </location>
</feature>
<protein>
    <submittedName>
        <fullName evidence="4">Helix-hairpin-helix domain-containing protein</fullName>
    </submittedName>
</protein>
<dbReference type="PANTHER" id="PTHR21180">
    <property type="entry name" value="ENDONUCLEASE/EXONUCLEASE/PHOSPHATASE FAMILY DOMAIN-CONTAINING PROTEIN 1"/>
    <property type="match status" value="1"/>
</dbReference>
<feature type="compositionally biased region" description="Low complexity" evidence="1">
    <location>
        <begin position="132"/>
        <end position="160"/>
    </location>
</feature>
<dbReference type="RefSeq" id="WP_379282669.1">
    <property type="nucleotide sequence ID" value="NZ_JBHUGF010000010.1"/>
</dbReference>
<comment type="caution">
    <text evidence="4">The sequence shown here is derived from an EMBL/GenBank/DDBJ whole genome shotgun (WGS) entry which is preliminary data.</text>
</comment>
<dbReference type="PANTHER" id="PTHR21180:SF32">
    <property type="entry name" value="ENDONUCLEASE_EXONUCLEASE_PHOSPHATASE FAMILY DOMAIN-CONTAINING PROTEIN 1"/>
    <property type="match status" value="1"/>
</dbReference>
<organism evidence="4 5">
    <name type="scientific">Paenibacillus nicotianae</name>
    <dbReference type="NCBI Taxonomy" id="1526551"/>
    <lineage>
        <taxon>Bacteria</taxon>
        <taxon>Bacillati</taxon>
        <taxon>Bacillota</taxon>
        <taxon>Bacilli</taxon>
        <taxon>Bacillales</taxon>
        <taxon>Paenibacillaceae</taxon>
        <taxon>Paenibacillus</taxon>
    </lineage>
</organism>
<feature type="compositionally biased region" description="Polar residues" evidence="1">
    <location>
        <begin position="82"/>
        <end position="91"/>
    </location>
</feature>